<feature type="domain" description="Protein kinase" evidence="11">
    <location>
        <begin position="94"/>
        <end position="309"/>
    </location>
</feature>
<keyword evidence="13" id="KW-1185">Reference proteome</keyword>
<gene>
    <name evidence="12" type="ORF">PVAP13_3NG121014</name>
</gene>
<evidence type="ECO:0000256" key="10">
    <source>
        <dbReference type="RuleBase" id="RU000304"/>
    </source>
</evidence>
<evidence type="ECO:0000256" key="3">
    <source>
        <dbReference type="ARBA" id="ARBA00022679"/>
    </source>
</evidence>
<evidence type="ECO:0000256" key="1">
    <source>
        <dbReference type="ARBA" id="ARBA00012513"/>
    </source>
</evidence>
<comment type="similarity">
    <text evidence="10">Belongs to the protein kinase superfamily.</text>
</comment>
<keyword evidence="4 9" id="KW-0547">Nucleotide-binding</keyword>
<dbReference type="Proteomes" id="UP000823388">
    <property type="component" value="Chromosome 3N"/>
</dbReference>
<comment type="catalytic activity">
    <reaction evidence="7">
        <text>L-threonyl-[protein] + ATP = O-phospho-L-threonyl-[protein] + ADP + H(+)</text>
        <dbReference type="Rhea" id="RHEA:46608"/>
        <dbReference type="Rhea" id="RHEA-COMP:11060"/>
        <dbReference type="Rhea" id="RHEA-COMP:11605"/>
        <dbReference type="ChEBI" id="CHEBI:15378"/>
        <dbReference type="ChEBI" id="CHEBI:30013"/>
        <dbReference type="ChEBI" id="CHEBI:30616"/>
        <dbReference type="ChEBI" id="CHEBI:61977"/>
        <dbReference type="ChEBI" id="CHEBI:456216"/>
        <dbReference type="EC" id="2.7.11.1"/>
    </reaction>
</comment>
<dbReference type="PROSITE" id="PS50011">
    <property type="entry name" value="PROTEIN_KINASE_DOM"/>
    <property type="match status" value="1"/>
</dbReference>
<feature type="binding site" evidence="9">
    <location>
        <position position="122"/>
    </location>
    <ligand>
        <name>ATP</name>
        <dbReference type="ChEBI" id="CHEBI:30616"/>
    </ligand>
</feature>
<evidence type="ECO:0000256" key="4">
    <source>
        <dbReference type="ARBA" id="ARBA00022741"/>
    </source>
</evidence>
<dbReference type="SUPFAM" id="SSF56112">
    <property type="entry name" value="Protein kinase-like (PK-like)"/>
    <property type="match status" value="1"/>
</dbReference>
<dbReference type="EMBL" id="CM029042">
    <property type="protein sequence ID" value="KAG2616096.1"/>
    <property type="molecule type" value="Genomic_DNA"/>
</dbReference>
<evidence type="ECO:0000256" key="2">
    <source>
        <dbReference type="ARBA" id="ARBA00022527"/>
    </source>
</evidence>
<dbReference type="PANTHER" id="PTHR45707">
    <property type="entry name" value="C2 CALCIUM/LIPID-BINDING PLANT PHOSPHORIBOSYLTRANSFERASE FAMILY PROTEIN"/>
    <property type="match status" value="1"/>
</dbReference>
<dbReference type="PROSITE" id="PS00108">
    <property type="entry name" value="PROTEIN_KINASE_ST"/>
    <property type="match status" value="1"/>
</dbReference>
<evidence type="ECO:0000256" key="5">
    <source>
        <dbReference type="ARBA" id="ARBA00022777"/>
    </source>
</evidence>
<evidence type="ECO:0000256" key="7">
    <source>
        <dbReference type="ARBA" id="ARBA00047899"/>
    </source>
</evidence>
<evidence type="ECO:0000256" key="9">
    <source>
        <dbReference type="PROSITE-ProRule" id="PRU10141"/>
    </source>
</evidence>
<evidence type="ECO:0000256" key="8">
    <source>
        <dbReference type="ARBA" id="ARBA00048679"/>
    </source>
</evidence>
<organism evidence="12 13">
    <name type="scientific">Panicum virgatum</name>
    <name type="common">Blackwell switchgrass</name>
    <dbReference type="NCBI Taxonomy" id="38727"/>
    <lineage>
        <taxon>Eukaryota</taxon>
        <taxon>Viridiplantae</taxon>
        <taxon>Streptophyta</taxon>
        <taxon>Embryophyta</taxon>
        <taxon>Tracheophyta</taxon>
        <taxon>Spermatophyta</taxon>
        <taxon>Magnoliopsida</taxon>
        <taxon>Liliopsida</taxon>
        <taxon>Poales</taxon>
        <taxon>Poaceae</taxon>
        <taxon>PACMAD clade</taxon>
        <taxon>Panicoideae</taxon>
        <taxon>Panicodae</taxon>
        <taxon>Paniceae</taxon>
        <taxon>Panicinae</taxon>
        <taxon>Panicum</taxon>
        <taxon>Panicum sect. Hiantes</taxon>
    </lineage>
</organism>
<dbReference type="GO" id="GO:0004674">
    <property type="term" value="F:protein serine/threonine kinase activity"/>
    <property type="evidence" value="ECO:0007669"/>
    <property type="project" value="UniProtKB-KW"/>
</dbReference>
<dbReference type="OrthoDB" id="689277at2759"/>
<dbReference type="InterPro" id="IPR017441">
    <property type="entry name" value="Protein_kinase_ATP_BS"/>
</dbReference>
<dbReference type="GO" id="GO:0005524">
    <property type="term" value="F:ATP binding"/>
    <property type="evidence" value="ECO:0007669"/>
    <property type="project" value="UniProtKB-UniRule"/>
</dbReference>
<evidence type="ECO:0000313" key="12">
    <source>
        <dbReference type="EMBL" id="KAG2616095.1"/>
    </source>
</evidence>
<dbReference type="SMART" id="SM00220">
    <property type="entry name" value="S_TKc"/>
    <property type="match status" value="1"/>
</dbReference>
<dbReference type="EC" id="2.7.11.1" evidence="1"/>
<dbReference type="AlphaFoldDB" id="A0A8T0U360"/>
<evidence type="ECO:0000259" key="11">
    <source>
        <dbReference type="PROSITE" id="PS50011"/>
    </source>
</evidence>
<dbReference type="InterPro" id="IPR000719">
    <property type="entry name" value="Prot_kinase_dom"/>
</dbReference>
<keyword evidence="3" id="KW-0808">Transferase</keyword>
<dbReference type="PROSITE" id="PS00107">
    <property type="entry name" value="PROTEIN_KINASE_ATP"/>
    <property type="match status" value="1"/>
</dbReference>
<protein>
    <recommendedName>
        <fullName evidence="1">non-specific serine/threonine protein kinase</fullName>
        <ecNumber evidence="1">2.7.11.1</ecNumber>
    </recommendedName>
</protein>
<accession>A0A8T0U360</accession>
<sequence>MCRCSRETTNRSSTPADEIKSTVGGLARVFNNSSCARFHASPRRQCRSGASQTQTISMLKRPFSASGKRSEMSRLVGEDMDIKLELLETITEKFSEALKVGGGGYGNVYRGVFDGQEVAVKKLHPLHGLDDKEFDNEFRNLREIRHPNVVRLLGYCYESRHKFVKHNGDLVRAQEIERALCFEYMQGGSLDKHISDESCDLDWPTCYKIIKGICEGLNHLHTAQERPIYHLDLKPANILLDKDMTAKIGDVGLSKLVASSETHKSEVLKGTQGYMPPEYINDRAVSKKVLRVQFGGYNYKNYGWKQRPS</sequence>
<evidence type="ECO:0000256" key="6">
    <source>
        <dbReference type="ARBA" id="ARBA00022840"/>
    </source>
</evidence>
<keyword evidence="5" id="KW-0418">Kinase</keyword>
<dbReference type="FunFam" id="1.10.510.10:FF:001023">
    <property type="entry name" value="Os07g0541700 protein"/>
    <property type="match status" value="1"/>
</dbReference>
<reference evidence="12" key="1">
    <citation type="submission" date="2020-05" db="EMBL/GenBank/DDBJ databases">
        <title>WGS assembly of Panicum virgatum.</title>
        <authorList>
            <person name="Lovell J.T."/>
            <person name="Jenkins J."/>
            <person name="Shu S."/>
            <person name="Juenger T.E."/>
            <person name="Schmutz J."/>
        </authorList>
    </citation>
    <scope>NUCLEOTIDE SEQUENCE</scope>
    <source>
        <strain evidence="12">AP13</strain>
    </source>
</reference>
<comment type="caution">
    <text evidence="12">The sequence shown here is derived from an EMBL/GenBank/DDBJ whole genome shotgun (WGS) entry which is preliminary data.</text>
</comment>
<comment type="catalytic activity">
    <reaction evidence="8">
        <text>L-seryl-[protein] + ATP = O-phospho-L-seryl-[protein] + ADP + H(+)</text>
        <dbReference type="Rhea" id="RHEA:17989"/>
        <dbReference type="Rhea" id="RHEA-COMP:9863"/>
        <dbReference type="Rhea" id="RHEA-COMP:11604"/>
        <dbReference type="ChEBI" id="CHEBI:15378"/>
        <dbReference type="ChEBI" id="CHEBI:29999"/>
        <dbReference type="ChEBI" id="CHEBI:30616"/>
        <dbReference type="ChEBI" id="CHEBI:83421"/>
        <dbReference type="ChEBI" id="CHEBI:456216"/>
        <dbReference type="EC" id="2.7.11.1"/>
    </reaction>
</comment>
<keyword evidence="2 10" id="KW-0723">Serine/threonine-protein kinase</keyword>
<dbReference type="Pfam" id="PF00069">
    <property type="entry name" value="Pkinase"/>
    <property type="match status" value="1"/>
</dbReference>
<dbReference type="Gene3D" id="1.10.510.10">
    <property type="entry name" value="Transferase(Phosphotransferase) domain 1"/>
    <property type="match status" value="1"/>
</dbReference>
<dbReference type="InterPro" id="IPR008271">
    <property type="entry name" value="Ser/Thr_kinase_AS"/>
</dbReference>
<dbReference type="EMBL" id="CM029042">
    <property type="protein sequence ID" value="KAG2616095.1"/>
    <property type="molecule type" value="Genomic_DNA"/>
</dbReference>
<evidence type="ECO:0000313" key="13">
    <source>
        <dbReference type="Proteomes" id="UP000823388"/>
    </source>
</evidence>
<keyword evidence="6 9" id="KW-0067">ATP-binding</keyword>
<dbReference type="PANTHER" id="PTHR45707:SF46">
    <property type="entry name" value="PROTEIN KINASE DOMAIN-CONTAINING PROTEIN"/>
    <property type="match status" value="1"/>
</dbReference>
<proteinExistence type="inferred from homology"/>
<dbReference type="InterPro" id="IPR011009">
    <property type="entry name" value="Kinase-like_dom_sf"/>
</dbReference>
<dbReference type="Gene3D" id="3.30.200.20">
    <property type="entry name" value="Phosphorylase Kinase, domain 1"/>
    <property type="match status" value="1"/>
</dbReference>
<name>A0A8T0U360_PANVG</name>